<evidence type="ECO:0000256" key="3">
    <source>
        <dbReference type="ARBA" id="ARBA00022448"/>
    </source>
</evidence>
<feature type="transmembrane region" description="Helical" evidence="9">
    <location>
        <begin position="88"/>
        <end position="108"/>
    </location>
</feature>
<reference evidence="11" key="1">
    <citation type="submission" date="2025-08" db="UniProtKB">
        <authorList>
            <consortium name="RefSeq"/>
        </authorList>
    </citation>
    <scope>IDENTIFICATION</scope>
</reference>
<keyword evidence="7 9" id="KW-0472">Membrane</keyword>
<evidence type="ECO:0000256" key="1">
    <source>
        <dbReference type="ARBA" id="ARBA00003566"/>
    </source>
</evidence>
<organism evidence="10 11">
    <name type="scientific">Priapulus caudatus</name>
    <name type="common">Priapulid worm</name>
    <dbReference type="NCBI Taxonomy" id="37621"/>
    <lineage>
        <taxon>Eukaryota</taxon>
        <taxon>Metazoa</taxon>
        <taxon>Ecdysozoa</taxon>
        <taxon>Scalidophora</taxon>
        <taxon>Priapulida</taxon>
        <taxon>Priapulimorpha</taxon>
        <taxon>Priapulimorphida</taxon>
        <taxon>Priapulidae</taxon>
        <taxon>Priapulus</taxon>
    </lineage>
</organism>
<dbReference type="PANTHER" id="PTHR23137:SF6">
    <property type="entry name" value="VESICLE TRANSPORT PROTEIN"/>
    <property type="match status" value="1"/>
</dbReference>
<gene>
    <name evidence="11" type="primary">LOC106817420</name>
</gene>
<keyword evidence="10" id="KW-1185">Reference proteome</keyword>
<keyword evidence="3 9" id="KW-0813">Transport</keyword>
<proteinExistence type="inferred from homology"/>
<evidence type="ECO:0000256" key="5">
    <source>
        <dbReference type="ARBA" id="ARBA00022927"/>
    </source>
</evidence>
<evidence type="ECO:0000256" key="8">
    <source>
        <dbReference type="ARBA" id="ARBA00025800"/>
    </source>
</evidence>
<accession>A0ABM1EZF0</accession>
<dbReference type="InterPro" id="IPR007305">
    <property type="entry name" value="Vesicle_transpt_Got1/SFT2"/>
</dbReference>
<feature type="transmembrane region" description="Helical" evidence="9">
    <location>
        <begin position="27"/>
        <end position="47"/>
    </location>
</feature>
<dbReference type="InterPro" id="IPR011691">
    <property type="entry name" value="Vesicle_transpt_SFT2"/>
</dbReference>
<comment type="subcellular location">
    <subcellularLocation>
        <location evidence="2 9">Membrane</location>
        <topology evidence="2 9">Multi-pass membrane protein</topology>
    </subcellularLocation>
</comment>
<evidence type="ECO:0000313" key="10">
    <source>
        <dbReference type="Proteomes" id="UP000695022"/>
    </source>
</evidence>
<keyword evidence="5 9" id="KW-0653">Protein transport</keyword>
<comment type="function">
    <text evidence="1 9">May be involved in fusion of retrograde transport vesicles derived from an endocytic compartment with the Golgi complex.</text>
</comment>
<dbReference type="RefSeq" id="XP_014677571.1">
    <property type="nucleotide sequence ID" value="XM_014822085.1"/>
</dbReference>
<evidence type="ECO:0000256" key="4">
    <source>
        <dbReference type="ARBA" id="ARBA00022692"/>
    </source>
</evidence>
<keyword evidence="4 9" id="KW-0812">Transmembrane</keyword>
<feature type="transmembrane region" description="Helical" evidence="9">
    <location>
        <begin position="114"/>
        <end position="133"/>
    </location>
</feature>
<evidence type="ECO:0000256" key="7">
    <source>
        <dbReference type="ARBA" id="ARBA00023136"/>
    </source>
</evidence>
<sequence>MMKDLIQITNDNILDASSLSWSTRIKGFVACFAIGCILSLLGTFLLFTGGMVVFAVCYTIGNIIALSGTFFLMGPLSQLKKMFAMTRLIATIVMLVALVLTLMAALWWDNPGLTILFVIIQFVAMLWYSISYIPYARDAVKKCAEGCMGAV</sequence>
<dbReference type="Pfam" id="PF04178">
    <property type="entry name" value="Got1"/>
    <property type="match status" value="1"/>
</dbReference>
<name>A0ABM1EZF0_PRICU</name>
<evidence type="ECO:0000256" key="9">
    <source>
        <dbReference type="RuleBase" id="RU363111"/>
    </source>
</evidence>
<dbReference type="GeneID" id="106817420"/>
<dbReference type="PANTHER" id="PTHR23137">
    <property type="entry name" value="VESICLE TRANSPORT PROTEIN-RELATED"/>
    <property type="match status" value="1"/>
</dbReference>
<dbReference type="Proteomes" id="UP000695022">
    <property type="component" value="Unplaced"/>
</dbReference>
<evidence type="ECO:0000313" key="11">
    <source>
        <dbReference type="RefSeq" id="XP_014677571.1"/>
    </source>
</evidence>
<comment type="similarity">
    <text evidence="8 9">Belongs to the SFT2 family.</text>
</comment>
<evidence type="ECO:0000256" key="6">
    <source>
        <dbReference type="ARBA" id="ARBA00022989"/>
    </source>
</evidence>
<keyword evidence="6 9" id="KW-1133">Transmembrane helix</keyword>
<protein>
    <recommendedName>
        <fullName evidence="9">Vesicle transport protein</fullName>
    </recommendedName>
</protein>
<evidence type="ECO:0000256" key="2">
    <source>
        <dbReference type="ARBA" id="ARBA00004141"/>
    </source>
</evidence>
<feature type="transmembrane region" description="Helical" evidence="9">
    <location>
        <begin position="53"/>
        <end position="76"/>
    </location>
</feature>